<protein>
    <submittedName>
        <fullName evidence="1">Uncharacterized protein</fullName>
    </submittedName>
</protein>
<dbReference type="EMBL" id="MAYW01000153">
    <property type="protein sequence ID" value="ODS31003.1"/>
    <property type="molecule type" value="Genomic_DNA"/>
</dbReference>
<gene>
    <name evidence="1" type="ORF">SCARUB_03881</name>
</gene>
<reference evidence="1 2" key="1">
    <citation type="submission" date="2016-07" db="EMBL/GenBank/DDBJ databases">
        <title>Draft genome of Scalindua rubra, obtained from a brine-seawater interface in the Red Sea, sheds light on salt adaptation in anammox bacteria.</title>
        <authorList>
            <person name="Speth D.R."/>
            <person name="Lagkouvardos I."/>
            <person name="Wang Y."/>
            <person name="Qian P.-Y."/>
            <person name="Dutilh B.E."/>
            <person name="Jetten M.S."/>
        </authorList>
    </citation>
    <scope>NUCLEOTIDE SEQUENCE [LARGE SCALE GENOMIC DNA]</scope>
    <source>
        <strain evidence="1">BSI-1</strain>
    </source>
</reference>
<proteinExistence type="predicted"/>
<organism evidence="1 2">
    <name type="scientific">Candidatus Scalindua rubra</name>
    <dbReference type="NCBI Taxonomy" id="1872076"/>
    <lineage>
        <taxon>Bacteria</taxon>
        <taxon>Pseudomonadati</taxon>
        <taxon>Planctomycetota</taxon>
        <taxon>Candidatus Brocadiia</taxon>
        <taxon>Candidatus Brocadiales</taxon>
        <taxon>Candidatus Scalinduaceae</taxon>
        <taxon>Candidatus Scalindua</taxon>
    </lineage>
</organism>
<evidence type="ECO:0000313" key="1">
    <source>
        <dbReference type="EMBL" id="ODS31003.1"/>
    </source>
</evidence>
<dbReference type="AlphaFoldDB" id="A0A1E3X5R0"/>
<evidence type="ECO:0000313" key="2">
    <source>
        <dbReference type="Proteomes" id="UP000094056"/>
    </source>
</evidence>
<name>A0A1E3X5R0_9BACT</name>
<dbReference type="PATRIC" id="fig|1872076.5.peg.4628"/>
<comment type="caution">
    <text evidence="1">The sequence shown here is derived from an EMBL/GenBank/DDBJ whole genome shotgun (WGS) entry which is preliminary data.</text>
</comment>
<sequence>MVKKIKKPKYFVSSQLSKSYDWKLYPDAERFLKREIQKFLKQSPFARKLAKQIERNTSSYFFDWVDHIVIPRKEIDITKLKYSGFEKVDIPAPKDIEVYRLTKTIFPSILITESNIFELALKPENIDHFVKGLKIKISIKGKKYSPYRRAIIHKEKNHILSAVERRGTSGFTIEKNRKDIEAYKEALKLFSRRERLFDNDRIGILEVEKLIKNVIRTLSPARTADAFFRAERIYWERRNKVAKHQRKRHDLNGLGWGNHDHHTFRSSRKNFTYLIRIFEKLGFLCRERFFAGEKAGWGAQVLEHPDCNFVVFADVDITEMEKDTDFSHKGLKETKKLGTIGLWVALHGESILQSGMHHMAARFNFTQLRRDLNRAHIGTMKPFSDFSFLKQAFTKGEFWKVEKNRLDTLQKKRNNYLRTIQNISAKWSDRKSFREYSKTAGI</sequence>
<dbReference type="Proteomes" id="UP000094056">
    <property type="component" value="Unassembled WGS sequence"/>
</dbReference>
<accession>A0A1E3X5R0</accession>